<reference evidence="2 3" key="1">
    <citation type="submission" date="2023-03" db="EMBL/GenBank/DDBJ databases">
        <title>Paludisphaera mucosa sp. nov. a novel planctomycete from northern fen.</title>
        <authorList>
            <person name="Ivanova A."/>
        </authorList>
    </citation>
    <scope>NUCLEOTIDE SEQUENCE [LARGE SCALE GENOMIC DNA]</scope>
    <source>
        <strain evidence="2 3">Pla2</strain>
    </source>
</reference>
<accession>A0ABT6FGN8</accession>
<proteinExistence type="predicted"/>
<dbReference type="Proteomes" id="UP001216907">
    <property type="component" value="Unassembled WGS sequence"/>
</dbReference>
<dbReference type="SUPFAM" id="SSF54523">
    <property type="entry name" value="Pili subunits"/>
    <property type="match status" value="1"/>
</dbReference>
<sequence>MSPPRTPADRTSRAPRFAFTLIELLVVIAIIAVLIALLLPAVQAAREAARRAQCTNNLKQLSLAALNYESAQQVITPGGFTRRGTLPGSKWNFSPFVHMLPFFEQQNVFNMVNFDPGVFTAENATLAGISVSALQCPSDASSFDLTPVNVSQYASLPTGDWKQAKSSYAGVVGCWSLMLHIDNPTFEARRRNTNGAIYAHSSTRLAEITDGASNTILFAEHDHGAFDSAGRAQYHGWNSGFWTDTLIGGYYPVNGTLKLLRLSDTTARDYIAFNIGSRHPGGANVGLADGSVRFLKDTVDCWPIDPGTKTATGLIFNGDGQGTMQMTPGMKLGVLQALCTRNFGEVVSADSY</sequence>
<dbReference type="Pfam" id="PF07596">
    <property type="entry name" value="SBP_bac_10"/>
    <property type="match status" value="1"/>
</dbReference>
<evidence type="ECO:0000259" key="1">
    <source>
        <dbReference type="Pfam" id="PF07596"/>
    </source>
</evidence>
<dbReference type="InterPro" id="IPR012902">
    <property type="entry name" value="N_methyl_site"/>
</dbReference>
<dbReference type="RefSeq" id="WP_277863025.1">
    <property type="nucleotide sequence ID" value="NZ_JARRAG010000002.1"/>
</dbReference>
<dbReference type="InterPro" id="IPR027558">
    <property type="entry name" value="Pre_pil_HX9DG_C"/>
</dbReference>
<dbReference type="EMBL" id="JARRAG010000002">
    <property type="protein sequence ID" value="MDG3006732.1"/>
    <property type="molecule type" value="Genomic_DNA"/>
</dbReference>
<protein>
    <submittedName>
        <fullName evidence="2">DUF1559 domain-containing protein</fullName>
    </submittedName>
</protein>
<dbReference type="Gene3D" id="3.30.700.10">
    <property type="entry name" value="Glycoprotein, Type 4 Pilin"/>
    <property type="match status" value="1"/>
</dbReference>
<dbReference type="InterPro" id="IPR011453">
    <property type="entry name" value="DUF1559"/>
</dbReference>
<dbReference type="PANTHER" id="PTHR30093:SF2">
    <property type="entry name" value="TYPE II SECRETION SYSTEM PROTEIN H"/>
    <property type="match status" value="1"/>
</dbReference>
<name>A0ABT6FGN8_9BACT</name>
<dbReference type="Pfam" id="PF07963">
    <property type="entry name" value="N_methyl"/>
    <property type="match status" value="1"/>
</dbReference>
<evidence type="ECO:0000313" key="3">
    <source>
        <dbReference type="Proteomes" id="UP001216907"/>
    </source>
</evidence>
<keyword evidence="3" id="KW-1185">Reference proteome</keyword>
<organism evidence="2 3">
    <name type="scientific">Paludisphaera mucosa</name>
    <dbReference type="NCBI Taxonomy" id="3030827"/>
    <lineage>
        <taxon>Bacteria</taxon>
        <taxon>Pseudomonadati</taxon>
        <taxon>Planctomycetota</taxon>
        <taxon>Planctomycetia</taxon>
        <taxon>Isosphaerales</taxon>
        <taxon>Isosphaeraceae</taxon>
        <taxon>Paludisphaera</taxon>
    </lineage>
</organism>
<comment type="caution">
    <text evidence="2">The sequence shown here is derived from an EMBL/GenBank/DDBJ whole genome shotgun (WGS) entry which is preliminary data.</text>
</comment>
<dbReference type="InterPro" id="IPR045584">
    <property type="entry name" value="Pilin-like"/>
</dbReference>
<dbReference type="NCBIfam" id="TIGR04294">
    <property type="entry name" value="pre_pil_HX9DG"/>
    <property type="match status" value="1"/>
</dbReference>
<gene>
    <name evidence="2" type="ORF">PZE19_23430</name>
</gene>
<dbReference type="NCBIfam" id="TIGR02532">
    <property type="entry name" value="IV_pilin_GFxxxE"/>
    <property type="match status" value="1"/>
</dbReference>
<evidence type="ECO:0000313" key="2">
    <source>
        <dbReference type="EMBL" id="MDG3006732.1"/>
    </source>
</evidence>
<dbReference type="PANTHER" id="PTHR30093">
    <property type="entry name" value="GENERAL SECRETION PATHWAY PROTEIN G"/>
    <property type="match status" value="1"/>
</dbReference>
<feature type="domain" description="DUF1559" evidence="1">
    <location>
        <begin position="43"/>
        <end position="300"/>
    </location>
</feature>